<dbReference type="AlphaFoldDB" id="A0A086K9F0"/>
<keyword evidence="2" id="KW-0472">Membrane</keyword>
<dbReference type="Proteomes" id="UP000028837">
    <property type="component" value="Unassembled WGS sequence"/>
</dbReference>
<accession>A0A086K9F0</accession>
<organism evidence="3 4">
    <name type="scientific">Toxoplasma gondii GAB2-2007-GAL-DOM2</name>
    <dbReference type="NCBI Taxonomy" id="1130820"/>
    <lineage>
        <taxon>Eukaryota</taxon>
        <taxon>Sar</taxon>
        <taxon>Alveolata</taxon>
        <taxon>Apicomplexa</taxon>
        <taxon>Conoidasida</taxon>
        <taxon>Coccidia</taxon>
        <taxon>Eucoccidiorida</taxon>
        <taxon>Eimeriorina</taxon>
        <taxon>Sarcocystidae</taxon>
        <taxon>Toxoplasma</taxon>
    </lineage>
</organism>
<evidence type="ECO:0000256" key="2">
    <source>
        <dbReference type="SAM" id="Phobius"/>
    </source>
</evidence>
<reference evidence="3 4" key="1">
    <citation type="submission" date="2014-02" db="EMBL/GenBank/DDBJ databases">
        <authorList>
            <person name="Sibley D."/>
            <person name="Venepally P."/>
            <person name="Karamycheva S."/>
            <person name="Hadjithomas M."/>
            <person name="Khan A."/>
            <person name="Brunk B."/>
            <person name="Roos D."/>
            <person name="Caler E."/>
            <person name="Lorenzi H."/>
        </authorList>
    </citation>
    <scope>NUCLEOTIDE SEQUENCE [LARGE SCALE GENOMIC DNA]</scope>
    <source>
        <strain evidence="3 4">GAB2-2007-GAL-DOM2</strain>
    </source>
</reference>
<gene>
    <name evidence="3" type="ORF">TGDOM2_202375</name>
</gene>
<dbReference type="EMBL" id="AHZU02000723">
    <property type="protein sequence ID" value="KFG41018.1"/>
    <property type="molecule type" value="Genomic_DNA"/>
</dbReference>
<feature type="compositionally biased region" description="Low complexity" evidence="1">
    <location>
        <begin position="136"/>
        <end position="150"/>
    </location>
</feature>
<sequence>MLSSPYRPSSSPSSSSSSASASLCSASGFTLGNTRLLSSSSAAWYSALPVRNLSCHRPLVFLRAARPLAPLHRMVPRVLAFSFFSWLGTYMARFPRRSVGHWPRPRYSIARMQTGARQRCIKHVPPTVALAKRAENSLPSASSRSSLSGAGLNGGRRPARLSGLLSLLFFSFIFSHISSLFIAAVRFSRHLVWFCVCWNCAEQRISRRAGRRCAAWRRN</sequence>
<protein>
    <submittedName>
        <fullName evidence="3">Putative transmembrane protein</fullName>
    </submittedName>
</protein>
<feature type="transmembrane region" description="Helical" evidence="2">
    <location>
        <begin position="164"/>
        <end position="184"/>
    </location>
</feature>
<comment type="caution">
    <text evidence="3">The sequence shown here is derived from an EMBL/GenBank/DDBJ whole genome shotgun (WGS) entry which is preliminary data.</text>
</comment>
<evidence type="ECO:0000313" key="4">
    <source>
        <dbReference type="Proteomes" id="UP000028837"/>
    </source>
</evidence>
<dbReference type="VEuPathDB" id="ToxoDB:TGDOM2_202375"/>
<name>A0A086K9F0_TOXGO</name>
<evidence type="ECO:0000256" key="1">
    <source>
        <dbReference type="SAM" id="MobiDB-lite"/>
    </source>
</evidence>
<keyword evidence="2 3" id="KW-0812">Transmembrane</keyword>
<keyword evidence="2" id="KW-1133">Transmembrane helix</keyword>
<feature type="region of interest" description="Disordered" evidence="1">
    <location>
        <begin position="135"/>
        <end position="154"/>
    </location>
</feature>
<evidence type="ECO:0000313" key="3">
    <source>
        <dbReference type="EMBL" id="KFG41018.1"/>
    </source>
</evidence>
<proteinExistence type="predicted"/>